<proteinExistence type="predicted"/>
<dbReference type="AlphaFoldDB" id="A0A9D2PWY5"/>
<dbReference type="SUPFAM" id="SSF55874">
    <property type="entry name" value="ATPase domain of HSP90 chaperone/DNA topoisomerase II/histidine kinase"/>
    <property type="match status" value="1"/>
</dbReference>
<dbReference type="InterPro" id="IPR050640">
    <property type="entry name" value="Bact_2-comp_sensor_kinase"/>
</dbReference>
<feature type="domain" description="Histidine kinase" evidence="9">
    <location>
        <begin position="384"/>
        <end position="494"/>
    </location>
</feature>
<dbReference type="EC" id="2.7.13.3" evidence="3"/>
<keyword evidence="8" id="KW-1133">Transmembrane helix</keyword>
<dbReference type="PROSITE" id="PS50109">
    <property type="entry name" value="HIS_KIN"/>
    <property type="match status" value="1"/>
</dbReference>
<dbReference type="Gene3D" id="6.10.340.10">
    <property type="match status" value="1"/>
</dbReference>
<keyword evidence="8" id="KW-0812">Transmembrane</keyword>
<dbReference type="GO" id="GO:0000155">
    <property type="term" value="F:phosphorelay sensor kinase activity"/>
    <property type="evidence" value="ECO:0007669"/>
    <property type="project" value="InterPro"/>
</dbReference>
<comment type="catalytic activity">
    <reaction evidence="1">
        <text>ATP + protein L-histidine = ADP + protein N-phospho-L-histidine.</text>
        <dbReference type="EC" id="2.7.13.3"/>
    </reaction>
</comment>
<dbReference type="EMBL" id="DWWB01000076">
    <property type="protein sequence ID" value="HJC67535.1"/>
    <property type="molecule type" value="Genomic_DNA"/>
</dbReference>
<dbReference type="PANTHER" id="PTHR34220">
    <property type="entry name" value="SENSOR HISTIDINE KINASE YPDA"/>
    <property type="match status" value="1"/>
</dbReference>
<evidence type="ECO:0000256" key="6">
    <source>
        <dbReference type="ARBA" id="ARBA00022777"/>
    </source>
</evidence>
<protein>
    <recommendedName>
        <fullName evidence="3">histidine kinase</fullName>
        <ecNumber evidence="3">2.7.13.3</ecNumber>
    </recommendedName>
</protein>
<evidence type="ECO:0000256" key="7">
    <source>
        <dbReference type="ARBA" id="ARBA00023012"/>
    </source>
</evidence>
<keyword evidence="4" id="KW-0597">Phosphoprotein</keyword>
<dbReference type="Proteomes" id="UP000823863">
    <property type="component" value="Unassembled WGS sequence"/>
</dbReference>
<evidence type="ECO:0000256" key="1">
    <source>
        <dbReference type="ARBA" id="ARBA00000085"/>
    </source>
</evidence>
<dbReference type="InterPro" id="IPR005467">
    <property type="entry name" value="His_kinase_dom"/>
</dbReference>
<evidence type="ECO:0000256" key="5">
    <source>
        <dbReference type="ARBA" id="ARBA00022679"/>
    </source>
</evidence>
<reference evidence="11" key="2">
    <citation type="submission" date="2021-04" db="EMBL/GenBank/DDBJ databases">
        <authorList>
            <person name="Gilroy R."/>
        </authorList>
    </citation>
    <scope>NUCLEOTIDE SEQUENCE</scope>
    <source>
        <strain evidence="11">CHK198-12963</strain>
    </source>
</reference>
<dbReference type="PROSITE" id="PS50885">
    <property type="entry name" value="HAMP"/>
    <property type="match status" value="1"/>
</dbReference>
<reference evidence="11" key="1">
    <citation type="journal article" date="2021" name="PeerJ">
        <title>Extensive microbial diversity within the chicken gut microbiome revealed by metagenomics and culture.</title>
        <authorList>
            <person name="Gilroy R."/>
            <person name="Ravi A."/>
            <person name="Getino M."/>
            <person name="Pursley I."/>
            <person name="Horton D.L."/>
            <person name="Alikhan N.F."/>
            <person name="Baker D."/>
            <person name="Gharbi K."/>
            <person name="Hall N."/>
            <person name="Watson M."/>
            <person name="Adriaenssens E.M."/>
            <person name="Foster-Nyarko E."/>
            <person name="Jarju S."/>
            <person name="Secka A."/>
            <person name="Antonio M."/>
            <person name="Oren A."/>
            <person name="Chaudhuri R.R."/>
            <person name="La Ragione R."/>
            <person name="Hildebrand F."/>
            <person name="Pallen M.J."/>
        </authorList>
    </citation>
    <scope>NUCLEOTIDE SEQUENCE</scope>
    <source>
        <strain evidence="11">CHK198-12963</strain>
    </source>
</reference>
<dbReference type="InterPro" id="IPR003660">
    <property type="entry name" value="HAMP_dom"/>
</dbReference>
<name>A0A9D2PWY5_9FIRM</name>
<comment type="caution">
    <text evidence="11">The sequence shown here is derived from an EMBL/GenBank/DDBJ whole genome shotgun (WGS) entry which is preliminary data.</text>
</comment>
<dbReference type="Pfam" id="PF06580">
    <property type="entry name" value="His_kinase"/>
    <property type="match status" value="1"/>
</dbReference>
<dbReference type="SMART" id="SM00304">
    <property type="entry name" value="HAMP"/>
    <property type="match status" value="1"/>
</dbReference>
<evidence type="ECO:0000259" key="10">
    <source>
        <dbReference type="PROSITE" id="PS50885"/>
    </source>
</evidence>
<evidence type="ECO:0000259" key="9">
    <source>
        <dbReference type="PROSITE" id="PS50109"/>
    </source>
</evidence>
<accession>A0A9D2PWY5</accession>
<dbReference type="PRINTS" id="PR00344">
    <property type="entry name" value="BCTRLSENSOR"/>
</dbReference>
<dbReference type="Pfam" id="PF02518">
    <property type="entry name" value="HATPase_c"/>
    <property type="match status" value="1"/>
</dbReference>
<dbReference type="Pfam" id="PF00672">
    <property type="entry name" value="HAMP"/>
    <property type="match status" value="1"/>
</dbReference>
<dbReference type="GO" id="GO:0016020">
    <property type="term" value="C:membrane"/>
    <property type="evidence" value="ECO:0007669"/>
    <property type="project" value="UniProtKB-SubCell"/>
</dbReference>
<evidence type="ECO:0000256" key="4">
    <source>
        <dbReference type="ARBA" id="ARBA00022553"/>
    </source>
</evidence>
<evidence type="ECO:0000313" key="11">
    <source>
        <dbReference type="EMBL" id="HJC67535.1"/>
    </source>
</evidence>
<organism evidence="11 12">
    <name type="scientific">Candidatus Enterocloster excrementigallinarum</name>
    <dbReference type="NCBI Taxonomy" id="2838558"/>
    <lineage>
        <taxon>Bacteria</taxon>
        <taxon>Bacillati</taxon>
        <taxon>Bacillota</taxon>
        <taxon>Clostridia</taxon>
        <taxon>Lachnospirales</taxon>
        <taxon>Lachnospiraceae</taxon>
        <taxon>Enterocloster</taxon>
    </lineage>
</organism>
<dbReference type="Gene3D" id="3.30.565.10">
    <property type="entry name" value="Histidine kinase-like ATPase, C-terminal domain"/>
    <property type="match status" value="1"/>
</dbReference>
<keyword evidence="7" id="KW-0902">Two-component regulatory system</keyword>
<dbReference type="InterPro" id="IPR036890">
    <property type="entry name" value="HATPase_C_sf"/>
</dbReference>
<dbReference type="SUPFAM" id="SSF158472">
    <property type="entry name" value="HAMP domain-like"/>
    <property type="match status" value="1"/>
</dbReference>
<dbReference type="InterPro" id="IPR004358">
    <property type="entry name" value="Sig_transdc_His_kin-like_C"/>
</dbReference>
<evidence type="ECO:0000256" key="8">
    <source>
        <dbReference type="SAM" id="Phobius"/>
    </source>
</evidence>
<feature type="domain" description="HAMP" evidence="10">
    <location>
        <begin position="207"/>
        <end position="260"/>
    </location>
</feature>
<evidence type="ECO:0000313" key="12">
    <source>
        <dbReference type="Proteomes" id="UP000823863"/>
    </source>
</evidence>
<evidence type="ECO:0000256" key="2">
    <source>
        <dbReference type="ARBA" id="ARBA00004370"/>
    </source>
</evidence>
<dbReference type="InterPro" id="IPR003594">
    <property type="entry name" value="HATPase_dom"/>
</dbReference>
<evidence type="ECO:0000256" key="3">
    <source>
        <dbReference type="ARBA" id="ARBA00012438"/>
    </source>
</evidence>
<dbReference type="InterPro" id="IPR010559">
    <property type="entry name" value="Sig_transdc_His_kin_internal"/>
</dbReference>
<feature type="transmembrane region" description="Helical" evidence="8">
    <location>
        <begin position="185"/>
        <end position="206"/>
    </location>
</feature>
<gene>
    <name evidence="11" type="ORF">H9931_12630</name>
</gene>
<keyword evidence="5" id="KW-0808">Transferase</keyword>
<dbReference type="SMART" id="SM00387">
    <property type="entry name" value="HATPase_c"/>
    <property type="match status" value="1"/>
</dbReference>
<keyword evidence="8" id="KW-0472">Membrane</keyword>
<keyword evidence="6 11" id="KW-0418">Kinase</keyword>
<dbReference type="PANTHER" id="PTHR34220:SF7">
    <property type="entry name" value="SENSOR HISTIDINE KINASE YPDA"/>
    <property type="match status" value="1"/>
</dbReference>
<comment type="subcellular location">
    <subcellularLocation>
        <location evidence="2">Membrane</location>
    </subcellularLocation>
</comment>
<dbReference type="CDD" id="cd06225">
    <property type="entry name" value="HAMP"/>
    <property type="match status" value="1"/>
</dbReference>
<sequence length="500" mass="57507">MKQNRRFLNQSLRTKLILPVMLTLAVSLSVNLMLFNRINTTVENMDEVYDTNIRLGSLERVLTDMESSLYQYLNIQSQAALESFIGSREEFEGMISEIDNTITDHPARRMERNIRNLGYSYLELTDQAIAAKQIHDVSSYKESYEELQAIYGYLLNYISGLDTLRFKTNSENYDTLYQYLRYLEIFITFVLIAVAAALTLLLYVIIGNFTKPLEKLAGKAKEVEKGNFGIALEEPESTDEVGTVTAAFNQMIVSINNYIRKTRESLELEMRMKERELAMENLLKDAQLKYYQAQINPHFLFNTLNAGLQLAMMEDAERTYAFIENMAFFFRYRLKKNGEASTLGEELELIDSYMYIMNVRYCNEIHLEREIDARLLDILFPGMVLQPVVENALRHGLGDVDWEKKIWFSVSQETGKAIIRIRDNGMGIPEEILKKLNSGVFTESDQSHEKGNGVGLANVRERLRLYFDQIDVMDIESGGTGQGTLITIKVPIWRKGAPEK</sequence>